<evidence type="ECO:0000313" key="3">
    <source>
        <dbReference type="Proteomes" id="UP001214250"/>
    </source>
</evidence>
<dbReference type="Gene3D" id="3.40.50.1110">
    <property type="entry name" value="SGNH hydrolase"/>
    <property type="match status" value="1"/>
</dbReference>
<evidence type="ECO:0000313" key="2">
    <source>
        <dbReference type="EMBL" id="WDE97004.1"/>
    </source>
</evidence>
<dbReference type="InterPro" id="IPR014982">
    <property type="entry name" value="GSCFA"/>
</dbReference>
<name>A0ABY7VUM7_9BACT</name>
<sequence length="312" mass="36520">MKLFRTEISPDALFPDKINWQNQFISLGSCFADKVAQYFDKKGLNILSNPSGVLYNPQSIADLLQNSLKNKQWNPPDLLIHKDQSFLPFIQGSPENPLEFIQKVQDQTRGKLQSSSVLFITFGSAVVYQLKSNDHVVANCHKLPKELFHRKMLDTDEIIHSWSQLVKNLQNLNPQLKIVFTVSPIRHLRDNYRENQVSKSTLHLAIEKIIKQHENCFYFPSYEIMMDDLRDYRFYEEDMTHPNKVATEYILQKFIESAFDPASLKYFLEAEKITKMIKHRLLDQDSLESLKFIESRQKKIEAFQVKYPSSLI</sequence>
<dbReference type="Proteomes" id="UP001214250">
    <property type="component" value="Chromosome 1"/>
</dbReference>
<dbReference type="SUPFAM" id="SSF52266">
    <property type="entry name" value="SGNH hydrolase"/>
    <property type="match status" value="1"/>
</dbReference>
<accession>A0ABY7VUM7</accession>
<keyword evidence="3" id="KW-1185">Reference proteome</keyword>
<reference evidence="2 3" key="1">
    <citation type="submission" date="2023-02" db="EMBL/GenBank/DDBJ databases">
        <title>Genome sequence of Lentisphaera profundi SAORIC-696.</title>
        <authorList>
            <person name="Kim e."/>
            <person name="Cho J.-C."/>
            <person name="Choi A."/>
            <person name="Kang I."/>
        </authorList>
    </citation>
    <scope>NUCLEOTIDE SEQUENCE [LARGE SCALE GENOMIC DNA]</scope>
    <source>
        <strain evidence="2 3">SAORIC-696</strain>
    </source>
</reference>
<dbReference type="PROSITE" id="PS51257">
    <property type="entry name" value="PROKAR_LIPOPROTEIN"/>
    <property type="match status" value="1"/>
</dbReference>
<evidence type="ECO:0000259" key="1">
    <source>
        <dbReference type="Pfam" id="PF08885"/>
    </source>
</evidence>
<dbReference type="InterPro" id="IPR036514">
    <property type="entry name" value="SGNH_hydro_sf"/>
</dbReference>
<organism evidence="2 3">
    <name type="scientific">Lentisphaera profundi</name>
    <dbReference type="NCBI Taxonomy" id="1658616"/>
    <lineage>
        <taxon>Bacteria</taxon>
        <taxon>Pseudomonadati</taxon>
        <taxon>Lentisphaerota</taxon>
        <taxon>Lentisphaeria</taxon>
        <taxon>Lentisphaerales</taxon>
        <taxon>Lentisphaeraceae</taxon>
        <taxon>Lentisphaera</taxon>
    </lineage>
</organism>
<protein>
    <submittedName>
        <fullName evidence="2">GSCFA domain-containing protein</fullName>
    </submittedName>
</protein>
<feature type="domain" description="GSCFA" evidence="1">
    <location>
        <begin position="24"/>
        <end position="254"/>
    </location>
</feature>
<dbReference type="Pfam" id="PF08885">
    <property type="entry name" value="GSCFA"/>
    <property type="match status" value="1"/>
</dbReference>
<gene>
    <name evidence="2" type="ORF">PQO03_03390</name>
</gene>
<proteinExistence type="predicted"/>
<dbReference type="RefSeq" id="WP_274151123.1">
    <property type="nucleotide sequence ID" value="NZ_CP117811.1"/>
</dbReference>
<dbReference type="EMBL" id="CP117811">
    <property type="protein sequence ID" value="WDE97004.1"/>
    <property type="molecule type" value="Genomic_DNA"/>
</dbReference>